<reference evidence="2" key="1">
    <citation type="submission" date="2016-04" db="EMBL/GenBank/DDBJ databases">
        <authorList>
            <person name="Evans L.H."/>
            <person name="Alamgir A."/>
            <person name="Owens N."/>
            <person name="Weber N.D."/>
            <person name="Virtaneva K."/>
            <person name="Barbian K."/>
            <person name="Babar A."/>
            <person name="Rosenke K."/>
        </authorList>
    </citation>
    <scope>NUCLEOTIDE SEQUENCE [LARGE SCALE GENOMIC DNA]</scope>
    <source>
        <strain evidence="2">CBS 101.48</strain>
    </source>
</reference>
<dbReference type="InterPro" id="IPR018289">
    <property type="entry name" value="MULE_transposase_dom"/>
</dbReference>
<evidence type="ECO:0000259" key="1">
    <source>
        <dbReference type="Pfam" id="PF10551"/>
    </source>
</evidence>
<organism evidence="2">
    <name type="scientific">Absidia glauca</name>
    <name type="common">Pin mould</name>
    <dbReference type="NCBI Taxonomy" id="4829"/>
    <lineage>
        <taxon>Eukaryota</taxon>
        <taxon>Fungi</taxon>
        <taxon>Fungi incertae sedis</taxon>
        <taxon>Mucoromycota</taxon>
        <taxon>Mucoromycotina</taxon>
        <taxon>Mucoromycetes</taxon>
        <taxon>Mucorales</taxon>
        <taxon>Cunninghamellaceae</taxon>
        <taxon>Absidia</taxon>
    </lineage>
</organism>
<dbReference type="Proteomes" id="UP000078561">
    <property type="component" value="Unassembled WGS sequence"/>
</dbReference>
<proteinExistence type="predicted"/>
<accession>A0A168N9K8</accession>
<name>A0A168N9K8_ABSGL</name>
<evidence type="ECO:0000313" key="3">
    <source>
        <dbReference type="Proteomes" id="UP000078561"/>
    </source>
</evidence>
<sequence>MRNGCTYQIRFYRKKRSSEWTLSSLNTQHCNHPTASRYSTYASHRRATPEQHELITQLIDAGSTDQQIVQVLNSHNRNCSSDCEGHGAFVSKDIANMRTRFSDVSISSNNSIKRFINSMESRGYTFRLRTDDSNKFVALYVTRERMIQRARQLSDVIIIDATYKTNKYKMPFVNMVGVSNLGRDFKDLANFPIAGAWISSENEASYQWVMEQLEATVFPEGSSWRPGVTVTDQDQALMNAIDNVFPDAGNILCNLHIGRNFKKNIGPFVDEPEEKWMEIKKALDSIYRCTTMDGFFKGQQEYTLWSRPAPRTRARKRCAIWIGTVWKEGNVDNDRSRVVTDTVFVFIE</sequence>
<keyword evidence="3" id="KW-1185">Reference proteome</keyword>
<dbReference type="PANTHER" id="PTHR47718">
    <property type="entry name" value="OS01G0519700 PROTEIN"/>
    <property type="match status" value="1"/>
</dbReference>
<dbReference type="AlphaFoldDB" id="A0A168N9K8"/>
<dbReference type="InParanoid" id="A0A168N9K8"/>
<dbReference type="OrthoDB" id="2422867at2759"/>
<dbReference type="PANTHER" id="PTHR47718:SF3">
    <property type="entry name" value="PROTEIN FAR1-RELATED SEQUENCE 5-LIKE"/>
    <property type="match status" value="1"/>
</dbReference>
<evidence type="ECO:0000313" key="2">
    <source>
        <dbReference type="EMBL" id="SAM00097.1"/>
    </source>
</evidence>
<dbReference type="EMBL" id="LT553140">
    <property type="protein sequence ID" value="SAM00097.1"/>
    <property type="molecule type" value="Genomic_DNA"/>
</dbReference>
<protein>
    <recommendedName>
        <fullName evidence="1">MULE transposase domain-containing protein</fullName>
    </recommendedName>
</protein>
<dbReference type="STRING" id="4829.A0A168N9K8"/>
<gene>
    <name evidence="2" type="primary">ABSGL_05772.1 scaffold 7482</name>
</gene>
<feature type="domain" description="MULE transposase" evidence="1">
    <location>
        <begin position="156"/>
        <end position="258"/>
    </location>
</feature>
<dbReference type="Pfam" id="PF10551">
    <property type="entry name" value="MULE"/>
    <property type="match status" value="1"/>
</dbReference>